<reference evidence="1 2" key="1">
    <citation type="submission" date="2016-10" db="EMBL/GenBank/DDBJ databases">
        <title>Genome sequence of the ascomycete fungus Penicillium subrubescens.</title>
        <authorList>
            <person name="De Vries R.P."/>
            <person name="Peng M."/>
            <person name="Dilokpimol A."/>
            <person name="Hilden K."/>
            <person name="Makela M.R."/>
            <person name="Grigoriev I."/>
            <person name="Riley R."/>
            <person name="Granchi Z."/>
        </authorList>
    </citation>
    <scope>NUCLEOTIDE SEQUENCE [LARGE SCALE GENOMIC DNA]</scope>
    <source>
        <strain evidence="1 2">CBS 132785</strain>
    </source>
</reference>
<dbReference type="EMBL" id="MNBE01000673">
    <property type="protein sequence ID" value="OKO98312.1"/>
    <property type="molecule type" value="Genomic_DNA"/>
</dbReference>
<protein>
    <submittedName>
        <fullName evidence="1">Uncharacterized protein</fullName>
    </submittedName>
</protein>
<dbReference type="OrthoDB" id="4461621at2759"/>
<evidence type="ECO:0000313" key="2">
    <source>
        <dbReference type="Proteomes" id="UP000186955"/>
    </source>
</evidence>
<accession>A0A1Q5TDL4</accession>
<comment type="caution">
    <text evidence="1">The sequence shown here is derived from an EMBL/GenBank/DDBJ whole genome shotgun (WGS) entry which is preliminary data.</text>
</comment>
<dbReference type="AlphaFoldDB" id="A0A1Q5TDL4"/>
<keyword evidence="2" id="KW-1185">Reference proteome</keyword>
<evidence type="ECO:0000313" key="1">
    <source>
        <dbReference type="EMBL" id="OKO98312.1"/>
    </source>
</evidence>
<organism evidence="1 2">
    <name type="scientific">Penicillium subrubescens</name>
    <dbReference type="NCBI Taxonomy" id="1316194"/>
    <lineage>
        <taxon>Eukaryota</taxon>
        <taxon>Fungi</taxon>
        <taxon>Dikarya</taxon>
        <taxon>Ascomycota</taxon>
        <taxon>Pezizomycotina</taxon>
        <taxon>Eurotiomycetes</taxon>
        <taxon>Eurotiomycetidae</taxon>
        <taxon>Eurotiales</taxon>
        <taxon>Aspergillaceae</taxon>
        <taxon>Penicillium</taxon>
    </lineage>
</organism>
<sequence length="457" mass="52035">MVPVTVEGSPSNSGTEEQIVVNAMRTEYSERLSILDLLDPDFDLQSMEDDGAGSAHHETDFEKCTRVHDPEAHVLAETTGCLLVSESIVKGMAEGITTALSPKSPAELVLNVLKYANNDLDYKKKGWWDEPVSPPSWMSTEEDISFRFALLFPTTEEELSKTHAILHNTINKDRQDATITIITISPDQHRVKSRCGFIEFMKECRCLRGNSIFLNFLLSPITEINIVSANFSLVHQGRDSELLVTQVPFKKIVDIKSPWLPVLKHSREKSSYDYYGPLFYLTKQLTEAQGRAVSMDLIMPNIWNLDTDYLKYCGEVRGDREEDGTDQDICNITWKVWQDGRQKRGFFCIDRQSGEDQTVLFVAFDSVDYRPTQWGPHPRMLYDPSLRGFPSSRIAARDTGIIIEDYSVHRRFPMLEHRFRRPGWPARGVLEGETDSPVYDLVDDSVDGFPDDYAMIA</sequence>
<gene>
    <name evidence="1" type="ORF">PENSUB_9410</name>
</gene>
<name>A0A1Q5TDL4_9EURO</name>
<proteinExistence type="predicted"/>
<dbReference type="Proteomes" id="UP000186955">
    <property type="component" value="Unassembled WGS sequence"/>
</dbReference>
<dbReference type="STRING" id="1316194.A0A1Q5TDL4"/>